<evidence type="ECO:0000256" key="11">
    <source>
        <dbReference type="ARBA" id="ARBA00023136"/>
    </source>
</evidence>
<evidence type="ECO:0000256" key="6">
    <source>
        <dbReference type="ARBA" id="ARBA00022723"/>
    </source>
</evidence>
<feature type="binding site" description="axial binding residue" evidence="12">
    <location>
        <position position="476"/>
    </location>
    <ligand>
        <name>heme</name>
        <dbReference type="ChEBI" id="CHEBI:30413"/>
    </ligand>
    <ligandPart>
        <name>Fe</name>
        <dbReference type="ChEBI" id="CHEBI:18248"/>
    </ligandPart>
</feature>
<dbReference type="PANTHER" id="PTHR24305">
    <property type="entry name" value="CYTOCHROME P450"/>
    <property type="match status" value="1"/>
</dbReference>
<evidence type="ECO:0000256" key="10">
    <source>
        <dbReference type="ARBA" id="ARBA00023033"/>
    </source>
</evidence>
<dbReference type="PRINTS" id="PR00385">
    <property type="entry name" value="P450"/>
</dbReference>
<dbReference type="GO" id="GO:0004497">
    <property type="term" value="F:monooxygenase activity"/>
    <property type="evidence" value="ECO:0007669"/>
    <property type="project" value="UniProtKB-KW"/>
</dbReference>
<keyword evidence="16" id="KW-1185">Reference proteome</keyword>
<keyword evidence="11 14" id="KW-0472">Membrane</keyword>
<dbReference type="eggNOG" id="KOG0158">
    <property type="taxonomic scope" value="Eukaryota"/>
</dbReference>
<keyword evidence="5 14" id="KW-0812">Transmembrane</keyword>
<dbReference type="Pfam" id="PF00067">
    <property type="entry name" value="p450"/>
    <property type="match status" value="1"/>
</dbReference>
<evidence type="ECO:0000256" key="1">
    <source>
        <dbReference type="ARBA" id="ARBA00001971"/>
    </source>
</evidence>
<dbReference type="Gene3D" id="1.10.630.10">
    <property type="entry name" value="Cytochrome P450"/>
    <property type="match status" value="1"/>
</dbReference>
<dbReference type="EMBL" id="HF935789">
    <property type="protein sequence ID" value="CCX13208.1"/>
    <property type="molecule type" value="Genomic_DNA"/>
</dbReference>
<dbReference type="InterPro" id="IPR050121">
    <property type="entry name" value="Cytochrome_P450_monoxygenase"/>
</dbReference>
<evidence type="ECO:0000256" key="7">
    <source>
        <dbReference type="ARBA" id="ARBA00022989"/>
    </source>
</evidence>
<dbReference type="PRINTS" id="PR00463">
    <property type="entry name" value="EP450I"/>
</dbReference>
<keyword evidence="6 12" id="KW-0479">Metal-binding</keyword>
<evidence type="ECO:0000256" key="2">
    <source>
        <dbReference type="ARBA" id="ARBA00004370"/>
    </source>
</evidence>
<dbReference type="InterPro" id="IPR002401">
    <property type="entry name" value="Cyt_P450_E_grp-I"/>
</dbReference>
<name>U4L7T4_PYROM</name>
<protein>
    <submittedName>
        <fullName evidence="15">Similar to Cytochrome P450 67 acc. no. O00061</fullName>
    </submittedName>
</protein>
<dbReference type="AlphaFoldDB" id="U4L7T4"/>
<keyword evidence="4 12" id="KW-0349">Heme</keyword>
<dbReference type="Proteomes" id="UP000018144">
    <property type="component" value="Unassembled WGS sequence"/>
</dbReference>
<comment type="similarity">
    <text evidence="3 13">Belongs to the cytochrome P450 family.</text>
</comment>
<keyword evidence="8 13" id="KW-0560">Oxidoreductase</keyword>
<evidence type="ECO:0000256" key="5">
    <source>
        <dbReference type="ARBA" id="ARBA00022692"/>
    </source>
</evidence>
<proteinExistence type="inferred from homology"/>
<evidence type="ECO:0000256" key="14">
    <source>
        <dbReference type="SAM" id="Phobius"/>
    </source>
</evidence>
<dbReference type="GO" id="GO:0005506">
    <property type="term" value="F:iron ion binding"/>
    <property type="evidence" value="ECO:0007669"/>
    <property type="project" value="InterPro"/>
</dbReference>
<dbReference type="PROSITE" id="PS00086">
    <property type="entry name" value="CYTOCHROME_P450"/>
    <property type="match status" value="1"/>
</dbReference>
<dbReference type="STRING" id="1076935.U4L7T4"/>
<comment type="cofactor">
    <cofactor evidence="1 12">
        <name>heme</name>
        <dbReference type="ChEBI" id="CHEBI:30413"/>
    </cofactor>
</comment>
<dbReference type="InterPro" id="IPR017972">
    <property type="entry name" value="Cyt_P450_CS"/>
</dbReference>
<evidence type="ECO:0000256" key="3">
    <source>
        <dbReference type="ARBA" id="ARBA00010617"/>
    </source>
</evidence>
<dbReference type="GO" id="GO:0016020">
    <property type="term" value="C:membrane"/>
    <property type="evidence" value="ECO:0007669"/>
    <property type="project" value="UniProtKB-SubCell"/>
</dbReference>
<evidence type="ECO:0000256" key="12">
    <source>
        <dbReference type="PIRSR" id="PIRSR602401-1"/>
    </source>
</evidence>
<gene>
    <name evidence="15" type="ORF">PCON_12801</name>
</gene>
<dbReference type="PANTHER" id="PTHR24305:SF112">
    <property type="entry name" value="L-ORNITHINE-N5-MONOOXYGENASE (EUROFUNG)"/>
    <property type="match status" value="1"/>
</dbReference>
<feature type="transmembrane region" description="Helical" evidence="14">
    <location>
        <begin position="35"/>
        <end position="57"/>
    </location>
</feature>
<keyword evidence="9 12" id="KW-0408">Iron</keyword>
<organism evidence="15 16">
    <name type="scientific">Pyronema omphalodes (strain CBS 100304)</name>
    <name type="common">Pyronema confluens</name>
    <dbReference type="NCBI Taxonomy" id="1076935"/>
    <lineage>
        <taxon>Eukaryota</taxon>
        <taxon>Fungi</taxon>
        <taxon>Dikarya</taxon>
        <taxon>Ascomycota</taxon>
        <taxon>Pezizomycotina</taxon>
        <taxon>Pezizomycetes</taxon>
        <taxon>Pezizales</taxon>
        <taxon>Pyronemataceae</taxon>
        <taxon>Pyronema</taxon>
    </lineage>
</organism>
<evidence type="ECO:0000313" key="15">
    <source>
        <dbReference type="EMBL" id="CCX13208.1"/>
    </source>
</evidence>
<feature type="transmembrane region" description="Helical" evidence="14">
    <location>
        <begin position="64"/>
        <end position="81"/>
    </location>
</feature>
<reference evidence="15 16" key="1">
    <citation type="journal article" date="2013" name="PLoS Genet.">
        <title>The genome and development-dependent transcriptomes of Pyronema confluens: a window into fungal evolution.</title>
        <authorList>
            <person name="Traeger S."/>
            <person name="Altegoer F."/>
            <person name="Freitag M."/>
            <person name="Gabaldon T."/>
            <person name="Kempken F."/>
            <person name="Kumar A."/>
            <person name="Marcet-Houben M."/>
            <person name="Poggeler S."/>
            <person name="Stajich J.E."/>
            <person name="Nowrousian M."/>
        </authorList>
    </citation>
    <scope>NUCLEOTIDE SEQUENCE [LARGE SCALE GENOMIC DNA]</scope>
    <source>
        <strain evidence="16">CBS 100304</strain>
        <tissue evidence="15">Vegetative mycelium</tissue>
    </source>
</reference>
<dbReference type="OMA" id="HTIWRRI"/>
<dbReference type="GO" id="GO:0020037">
    <property type="term" value="F:heme binding"/>
    <property type="evidence" value="ECO:0007669"/>
    <property type="project" value="InterPro"/>
</dbReference>
<keyword evidence="7 14" id="KW-1133">Transmembrane helix</keyword>
<evidence type="ECO:0000256" key="9">
    <source>
        <dbReference type="ARBA" id="ARBA00023004"/>
    </source>
</evidence>
<dbReference type="SUPFAM" id="SSF48264">
    <property type="entry name" value="Cytochrome P450"/>
    <property type="match status" value="1"/>
</dbReference>
<keyword evidence="10 13" id="KW-0503">Monooxygenase</keyword>
<dbReference type="InterPro" id="IPR036396">
    <property type="entry name" value="Cyt_P450_sf"/>
</dbReference>
<evidence type="ECO:0000256" key="8">
    <source>
        <dbReference type="ARBA" id="ARBA00023002"/>
    </source>
</evidence>
<dbReference type="InterPro" id="IPR001128">
    <property type="entry name" value="Cyt_P450"/>
</dbReference>
<evidence type="ECO:0000313" key="16">
    <source>
        <dbReference type="Proteomes" id="UP000018144"/>
    </source>
</evidence>
<dbReference type="GO" id="GO:0016705">
    <property type="term" value="F:oxidoreductase activity, acting on paired donors, with incorporation or reduction of molecular oxygen"/>
    <property type="evidence" value="ECO:0007669"/>
    <property type="project" value="InterPro"/>
</dbReference>
<evidence type="ECO:0000256" key="4">
    <source>
        <dbReference type="ARBA" id="ARBA00022617"/>
    </source>
</evidence>
<accession>U4L7T4</accession>
<evidence type="ECO:0000256" key="13">
    <source>
        <dbReference type="RuleBase" id="RU000461"/>
    </source>
</evidence>
<dbReference type="OrthoDB" id="6692864at2759"/>
<comment type="subcellular location">
    <subcellularLocation>
        <location evidence="2">Membrane</location>
    </subcellularLocation>
</comment>
<sequence length="533" mass="60493">MDLPTILTPLLLGISTQFALHPIPEVPTLPVLSSWILFDIVFLIYNLLHLMIPTAVLSLIQFNALYFISLLLTCAFHRLYLNPLRAFPGHRLSALTKLQETHLNLQGRQCFVLESLHAQHGDFIRIGPNELSIRNVDALKLLLRQPYNNRGPFYLIGKAGGSDHLSVTRSNAKHLKWRRIWDKAFGRVALEEYNPRVEWHARKLIRKLEEIAGGEVDIRGPVEGFAFDIMADLAFGVPNYGIQDGTGDPSIISFAHDFVRIVAAVAPLRNICQIASLLPIPAGVQRFRLKQHEMINARLSLGTSRSDIFAHLIGEDTESGERFTRDQLTSNAELVIVAGTDTTATVLTQLFRELAIRREVQRKLYEEIVEKMGEEVELDVNNVKTMPYLQAVIDEIMRLWTPLPSGLQHQTGPDGAWVDGVFVPPNTAFRIPHMALMKDERYFPRGREFWPERWIEEGGVKEPKAFVPFSYGAHKCVGMQLALNELRLATASVVRKFDIQLGDSYNEEDYSQGWKDYFLVALPEVKLKFVPRK</sequence>